<dbReference type="PROSITE" id="PS50835">
    <property type="entry name" value="IG_LIKE"/>
    <property type="match status" value="2"/>
</dbReference>
<feature type="signal peptide" evidence="3">
    <location>
        <begin position="1"/>
        <end position="27"/>
    </location>
</feature>
<dbReference type="InterPro" id="IPR036179">
    <property type="entry name" value="Ig-like_dom_sf"/>
</dbReference>
<dbReference type="InterPro" id="IPR003598">
    <property type="entry name" value="Ig_sub2"/>
</dbReference>
<dbReference type="Pfam" id="PF00047">
    <property type="entry name" value="ig"/>
    <property type="match status" value="2"/>
</dbReference>
<dbReference type="Gene3D" id="2.60.40.10">
    <property type="entry name" value="Immunoglobulins"/>
    <property type="match status" value="4"/>
</dbReference>
<dbReference type="KEGG" id="api:100163662"/>
<reference evidence="6" key="2">
    <citation type="submission" date="2022-06" db="UniProtKB">
        <authorList>
            <consortium name="EnsemblMetazoa"/>
        </authorList>
    </citation>
    <scope>IDENTIFICATION</scope>
</reference>
<evidence type="ECO:0000256" key="1">
    <source>
        <dbReference type="ARBA" id="ARBA00023319"/>
    </source>
</evidence>
<dbReference type="PROSITE" id="PS50853">
    <property type="entry name" value="FN3"/>
    <property type="match status" value="1"/>
</dbReference>
<protein>
    <submittedName>
        <fullName evidence="6">Uncharacterized protein</fullName>
    </submittedName>
</protein>
<dbReference type="SMART" id="SM00409">
    <property type="entry name" value="IG"/>
    <property type="match status" value="3"/>
</dbReference>
<dbReference type="PANTHER" id="PTHR10075:SF100">
    <property type="entry name" value="FASCICLIN-2"/>
    <property type="match status" value="1"/>
</dbReference>
<name>A0A8R2NLS7_ACYPI</name>
<evidence type="ECO:0000259" key="5">
    <source>
        <dbReference type="PROSITE" id="PS50853"/>
    </source>
</evidence>
<dbReference type="AlphaFoldDB" id="A0A8R2NLS7"/>
<dbReference type="GO" id="GO:0070593">
    <property type="term" value="P:dendrite self-avoidance"/>
    <property type="evidence" value="ECO:0007669"/>
    <property type="project" value="TreeGrafter"/>
</dbReference>
<dbReference type="GO" id="GO:0098632">
    <property type="term" value="F:cell-cell adhesion mediator activity"/>
    <property type="evidence" value="ECO:0007669"/>
    <property type="project" value="TreeGrafter"/>
</dbReference>
<keyword evidence="7" id="KW-1185">Reference proteome</keyword>
<reference evidence="7" key="1">
    <citation type="submission" date="2010-06" db="EMBL/GenBank/DDBJ databases">
        <authorList>
            <person name="Jiang H."/>
            <person name="Abraham K."/>
            <person name="Ali S."/>
            <person name="Alsbrooks S.L."/>
            <person name="Anim B.N."/>
            <person name="Anosike U.S."/>
            <person name="Attaway T."/>
            <person name="Bandaranaike D.P."/>
            <person name="Battles P.K."/>
            <person name="Bell S.N."/>
            <person name="Bell A.V."/>
            <person name="Beltran B."/>
            <person name="Bickham C."/>
            <person name="Bustamante Y."/>
            <person name="Caleb T."/>
            <person name="Canada A."/>
            <person name="Cardenas V."/>
            <person name="Carter K."/>
            <person name="Chacko J."/>
            <person name="Chandrabose M.N."/>
            <person name="Chavez D."/>
            <person name="Chavez A."/>
            <person name="Chen L."/>
            <person name="Chu H.-S."/>
            <person name="Claassen K.J."/>
            <person name="Cockrell R."/>
            <person name="Collins M."/>
            <person name="Cooper J.A."/>
            <person name="Cree A."/>
            <person name="Curry S.M."/>
            <person name="Da Y."/>
            <person name="Dao M.D."/>
            <person name="Das B."/>
            <person name="Davila M.-L."/>
            <person name="Davy-Carroll L."/>
            <person name="Denson S."/>
            <person name="Dinh H."/>
            <person name="Ebong V.E."/>
            <person name="Edwards J.R."/>
            <person name="Egan A."/>
            <person name="El-Daye J."/>
            <person name="Escobedo L."/>
            <person name="Fernandez S."/>
            <person name="Fernando P.R."/>
            <person name="Flagg N."/>
            <person name="Forbes L.D."/>
            <person name="Fowler R.G."/>
            <person name="Fu Q."/>
            <person name="Gabisi R.A."/>
            <person name="Ganer J."/>
            <person name="Garbino Pronczuk A."/>
            <person name="Garcia R.M."/>
            <person name="Garner T."/>
            <person name="Garrett T.E."/>
            <person name="Gonzalez D.A."/>
            <person name="Hamid H."/>
            <person name="Hawkins E.S."/>
            <person name="Hirani K."/>
            <person name="Hogues M.E."/>
            <person name="Hollins B."/>
            <person name="Hsiao C.-H."/>
            <person name="Jabil R."/>
            <person name="James M.L."/>
            <person name="Jhangiani S.N."/>
            <person name="Johnson B."/>
            <person name="Johnson Q."/>
            <person name="Joshi V."/>
            <person name="Kalu J.B."/>
            <person name="Kam C."/>
            <person name="Kashfia A."/>
            <person name="Keebler J."/>
            <person name="Kisamo H."/>
            <person name="Kovar C.L."/>
            <person name="Lago L.A."/>
            <person name="Lai C.-Y."/>
            <person name="Laidlaw J."/>
            <person name="Lara F."/>
            <person name="Le T.-K."/>
            <person name="Lee S.L."/>
            <person name="Legall F.H."/>
            <person name="Lemon S.J."/>
            <person name="Lewis L.R."/>
            <person name="Li B."/>
            <person name="Liu Y."/>
            <person name="Liu Y.-S."/>
            <person name="Lopez J."/>
            <person name="Lozado R.J."/>
            <person name="Lu J."/>
            <person name="Madu R.C."/>
            <person name="Maheshwari M."/>
            <person name="Maheshwari R."/>
            <person name="Malloy K."/>
            <person name="Martinez E."/>
            <person name="Mathew T."/>
            <person name="Mercado I.C."/>
            <person name="Mercado C."/>
            <person name="Meyer B."/>
            <person name="Montgomery K."/>
            <person name="Morgan M.B."/>
            <person name="Munidasa M."/>
            <person name="Nazareth L.V."/>
            <person name="Nelson J."/>
            <person name="Ng B.M."/>
            <person name="Nguyen N.B."/>
            <person name="Nguyen P.Q."/>
            <person name="Nguyen T."/>
            <person name="Obregon M."/>
            <person name="Okwuonu G.O."/>
            <person name="Onwere C.G."/>
            <person name="Orozco G."/>
            <person name="Parra A."/>
            <person name="Patel S."/>
            <person name="Patil S."/>
            <person name="Perez A."/>
            <person name="Perez Y."/>
            <person name="Pham C."/>
            <person name="Primus E.L."/>
            <person name="Pu L.-L."/>
            <person name="Puazo M."/>
            <person name="Qin X."/>
            <person name="Quiroz J.B."/>
            <person name="Reese J."/>
            <person name="Richards S."/>
            <person name="Rives C.M."/>
            <person name="Robberts R."/>
            <person name="Ruiz S.J."/>
            <person name="Ruiz M.J."/>
            <person name="Santibanez J."/>
            <person name="Schneider B.W."/>
            <person name="Sisson I."/>
            <person name="Smith M."/>
            <person name="Sodergren E."/>
            <person name="Song X.-Z."/>
            <person name="Song B.B."/>
            <person name="Summersgill H."/>
            <person name="Thelus R."/>
            <person name="Thornton R.D."/>
            <person name="Trejos Z.Y."/>
            <person name="Usmani K."/>
            <person name="Vattathil S."/>
            <person name="Villasana D."/>
            <person name="Walker D.L."/>
            <person name="Wang S."/>
            <person name="Wang K."/>
            <person name="White C.S."/>
            <person name="Williams A.C."/>
            <person name="Williamson J."/>
            <person name="Wilson K."/>
            <person name="Woghiren I.O."/>
            <person name="Woodworth J.R."/>
            <person name="Worley K.C."/>
            <person name="Wright R.A."/>
            <person name="Wu W."/>
            <person name="Young L."/>
            <person name="Zhang L."/>
            <person name="Zhang J."/>
            <person name="Zhu Y."/>
            <person name="Muzny D.M."/>
            <person name="Weinstock G."/>
            <person name="Gibbs R.A."/>
        </authorList>
    </citation>
    <scope>NUCLEOTIDE SEQUENCE [LARGE SCALE GENOMIC DNA]</scope>
    <source>
        <strain evidence="7">LSR1</strain>
    </source>
</reference>
<dbReference type="GO" id="GO:0005886">
    <property type="term" value="C:plasma membrane"/>
    <property type="evidence" value="ECO:0007669"/>
    <property type="project" value="TreeGrafter"/>
</dbReference>
<feature type="domain" description="Ig-like" evidence="4">
    <location>
        <begin position="224"/>
        <end position="306"/>
    </location>
</feature>
<dbReference type="GeneID" id="100163662"/>
<dbReference type="GO" id="GO:0007411">
    <property type="term" value="P:axon guidance"/>
    <property type="evidence" value="ECO:0007669"/>
    <property type="project" value="TreeGrafter"/>
</dbReference>
<evidence type="ECO:0000256" key="3">
    <source>
        <dbReference type="SAM" id="SignalP"/>
    </source>
</evidence>
<dbReference type="SMART" id="SM00060">
    <property type="entry name" value="FN3"/>
    <property type="match status" value="1"/>
</dbReference>
<sequence length="447" mass="49219">MAARTNSNRSFKIFAVTAIVAITGCASQTIQITPNEEEPVREERSKYGVTCHGPNLSEFQWRGPAGIISQSPQFRVHSQKLPMQRNQTGLLLVFETVKQEDVGGYFCTATGMDGRGHSISITLTVTKILEFDTPVEQTTNEYTDYTIKCRVKGTSNPTFMWSYNGLTLKEETENGKYSVVKGGLIVRNVTHLDSGKYTCRAFETTNKSSVSGSTVIELKVKHKPVFLSYMEGDPVDLYVFQSDSVNLTCQNSAEPAANMTWSFNGKFFINPADHYIVTFNRPEKLGSYTCAAANNLGKITRRFNLIEGFKPKTPKGLSAARVGDNYIELQVDPNDKEDELIGYRVEYVTRVVEPSGNTFESFDMMNFNTTEGPFALVNLKPNTEYITKILARNRAGNSEYTEPIVVRTSPEIVNSGAVAALSGGFLLGQLLTVIAGAGAGALFAARL</sequence>
<dbReference type="InterPro" id="IPR036116">
    <property type="entry name" value="FN3_sf"/>
</dbReference>
<dbReference type="SMART" id="SM00408">
    <property type="entry name" value="IGc2"/>
    <property type="match status" value="2"/>
</dbReference>
<feature type="chain" id="PRO_5035712779" evidence="3">
    <location>
        <begin position="28"/>
        <end position="447"/>
    </location>
</feature>
<keyword evidence="2" id="KW-0472">Membrane</keyword>
<keyword evidence="2" id="KW-0812">Transmembrane</keyword>
<dbReference type="InterPro" id="IPR007110">
    <property type="entry name" value="Ig-like_dom"/>
</dbReference>
<dbReference type="EnsemblMetazoa" id="XM_029487177.1">
    <property type="protein sequence ID" value="XP_029343037.1"/>
    <property type="gene ID" value="LOC100163662"/>
</dbReference>
<dbReference type="InterPro" id="IPR003599">
    <property type="entry name" value="Ig_sub"/>
</dbReference>
<dbReference type="InterPro" id="IPR013151">
    <property type="entry name" value="Immunoglobulin_dom"/>
</dbReference>
<organism evidence="6 7">
    <name type="scientific">Acyrthosiphon pisum</name>
    <name type="common">Pea aphid</name>
    <dbReference type="NCBI Taxonomy" id="7029"/>
    <lineage>
        <taxon>Eukaryota</taxon>
        <taxon>Metazoa</taxon>
        <taxon>Ecdysozoa</taxon>
        <taxon>Arthropoda</taxon>
        <taxon>Hexapoda</taxon>
        <taxon>Insecta</taxon>
        <taxon>Pterygota</taxon>
        <taxon>Neoptera</taxon>
        <taxon>Paraneoptera</taxon>
        <taxon>Hemiptera</taxon>
        <taxon>Sternorrhyncha</taxon>
        <taxon>Aphidomorpha</taxon>
        <taxon>Aphidoidea</taxon>
        <taxon>Aphididae</taxon>
        <taxon>Macrosiphini</taxon>
        <taxon>Acyrthosiphon</taxon>
    </lineage>
</organism>
<keyword evidence="3" id="KW-0732">Signal</keyword>
<dbReference type="GO" id="GO:0030424">
    <property type="term" value="C:axon"/>
    <property type="evidence" value="ECO:0007669"/>
    <property type="project" value="TreeGrafter"/>
</dbReference>
<evidence type="ECO:0000313" key="6">
    <source>
        <dbReference type="EnsemblMetazoa" id="XP_029343037.1"/>
    </source>
</evidence>
<feature type="domain" description="Fibronectin type-III" evidence="5">
    <location>
        <begin position="313"/>
        <end position="411"/>
    </location>
</feature>
<dbReference type="PANTHER" id="PTHR10075">
    <property type="entry name" value="BASIGIN RELATED"/>
    <property type="match status" value="1"/>
</dbReference>
<dbReference type="InterPro" id="IPR003961">
    <property type="entry name" value="FN3_dom"/>
</dbReference>
<dbReference type="Proteomes" id="UP000007819">
    <property type="component" value="Chromosome A1"/>
</dbReference>
<dbReference type="SUPFAM" id="SSF49265">
    <property type="entry name" value="Fibronectin type III"/>
    <property type="match status" value="1"/>
</dbReference>
<dbReference type="RefSeq" id="XP_029343037.1">
    <property type="nucleotide sequence ID" value="XM_029487177.1"/>
</dbReference>
<dbReference type="Pfam" id="PF00041">
    <property type="entry name" value="fn3"/>
    <property type="match status" value="1"/>
</dbReference>
<dbReference type="InterPro" id="IPR013783">
    <property type="entry name" value="Ig-like_fold"/>
</dbReference>
<keyword evidence="1" id="KW-0393">Immunoglobulin domain</keyword>
<dbReference type="GO" id="GO:0007156">
    <property type="term" value="P:homophilic cell adhesion via plasma membrane adhesion molecules"/>
    <property type="evidence" value="ECO:0007669"/>
    <property type="project" value="TreeGrafter"/>
</dbReference>
<accession>A0A8R2NLS7</accession>
<feature type="domain" description="Ig-like" evidence="4">
    <location>
        <begin position="126"/>
        <end position="211"/>
    </location>
</feature>
<keyword evidence="2" id="KW-1133">Transmembrane helix</keyword>
<feature type="transmembrane region" description="Helical" evidence="2">
    <location>
        <begin position="417"/>
        <end position="445"/>
    </location>
</feature>
<proteinExistence type="predicted"/>
<dbReference type="SUPFAM" id="SSF48726">
    <property type="entry name" value="Immunoglobulin"/>
    <property type="match status" value="3"/>
</dbReference>
<evidence type="ECO:0000256" key="2">
    <source>
        <dbReference type="SAM" id="Phobius"/>
    </source>
</evidence>
<evidence type="ECO:0000259" key="4">
    <source>
        <dbReference type="PROSITE" id="PS50835"/>
    </source>
</evidence>
<dbReference type="CDD" id="cd00063">
    <property type="entry name" value="FN3"/>
    <property type="match status" value="1"/>
</dbReference>
<dbReference type="PROSITE" id="PS51257">
    <property type="entry name" value="PROKAR_LIPOPROTEIN"/>
    <property type="match status" value="1"/>
</dbReference>
<dbReference type="OrthoDB" id="9355041at2759"/>
<evidence type="ECO:0000313" key="7">
    <source>
        <dbReference type="Proteomes" id="UP000007819"/>
    </source>
</evidence>